<proteinExistence type="inferred from homology"/>
<comment type="subcellular location">
    <subcellularLocation>
        <location evidence="1 10">Cell membrane</location>
        <topology evidence="1 10">Multi-pass membrane protein</topology>
    </subcellularLocation>
</comment>
<evidence type="ECO:0000256" key="2">
    <source>
        <dbReference type="ARBA" id="ARBA00022448"/>
    </source>
</evidence>
<name>A0A5B8VAT9_9BACT</name>
<dbReference type="GO" id="GO:0098719">
    <property type="term" value="P:sodium ion import across plasma membrane"/>
    <property type="evidence" value="ECO:0007669"/>
    <property type="project" value="TreeGrafter"/>
</dbReference>
<evidence type="ECO:0000256" key="6">
    <source>
        <dbReference type="ARBA" id="ARBA00023053"/>
    </source>
</evidence>
<feature type="transmembrane region" description="Helical" evidence="10">
    <location>
        <begin position="383"/>
        <end position="407"/>
    </location>
</feature>
<keyword evidence="9 10" id="KW-0739">Sodium transport</keyword>
<feature type="transmembrane region" description="Helical" evidence="10">
    <location>
        <begin position="263"/>
        <end position="284"/>
    </location>
</feature>
<keyword evidence="10" id="KW-0050">Antiport</keyword>
<comment type="similarity">
    <text evidence="10">Belongs to the monovalent cation:proton antiporter 1 (CPA1) transporter (TC 2.A.36) family.</text>
</comment>
<feature type="transmembrane region" description="Helical" evidence="10">
    <location>
        <begin position="30"/>
        <end position="50"/>
    </location>
</feature>
<dbReference type="OrthoDB" id="9809206at2"/>
<dbReference type="AlphaFoldDB" id="A0A5B8VAT9"/>
<keyword evidence="2 10" id="KW-0813">Transport</keyword>
<evidence type="ECO:0000256" key="11">
    <source>
        <dbReference type="SAM" id="Coils"/>
    </source>
</evidence>
<dbReference type="Proteomes" id="UP000321533">
    <property type="component" value="Chromosome"/>
</dbReference>
<feature type="coiled-coil region" evidence="11">
    <location>
        <begin position="434"/>
        <end position="475"/>
    </location>
</feature>
<protein>
    <submittedName>
        <fullName evidence="13">Na+/H+ antiporter</fullName>
    </submittedName>
</protein>
<keyword evidence="4 10" id="KW-0812">Transmembrane</keyword>
<dbReference type="Pfam" id="PF00999">
    <property type="entry name" value="Na_H_Exchanger"/>
    <property type="match status" value="1"/>
</dbReference>
<dbReference type="InterPro" id="IPR018422">
    <property type="entry name" value="Cation/H_exchanger_CPA1"/>
</dbReference>
<feature type="transmembrane region" description="Helical" evidence="10">
    <location>
        <begin position="225"/>
        <end position="251"/>
    </location>
</feature>
<feature type="transmembrane region" description="Helical" evidence="10">
    <location>
        <begin position="304"/>
        <end position="326"/>
    </location>
</feature>
<keyword evidence="6 10" id="KW-0915">Sodium</keyword>
<evidence type="ECO:0000256" key="1">
    <source>
        <dbReference type="ARBA" id="ARBA00004651"/>
    </source>
</evidence>
<feature type="transmembrane region" description="Helical" evidence="10">
    <location>
        <begin position="87"/>
        <end position="108"/>
    </location>
</feature>
<feature type="transmembrane region" description="Helical" evidence="10">
    <location>
        <begin position="157"/>
        <end position="177"/>
    </location>
</feature>
<feature type="transmembrane region" description="Helical" evidence="10">
    <location>
        <begin position="184"/>
        <end position="205"/>
    </location>
</feature>
<dbReference type="Gene3D" id="6.10.140.1330">
    <property type="match status" value="1"/>
</dbReference>
<keyword evidence="11" id="KW-0175">Coiled coil</keyword>
<evidence type="ECO:0000256" key="7">
    <source>
        <dbReference type="ARBA" id="ARBA00023065"/>
    </source>
</evidence>
<dbReference type="NCBIfam" id="TIGR00831">
    <property type="entry name" value="a_cpa1"/>
    <property type="match status" value="1"/>
</dbReference>
<evidence type="ECO:0000256" key="8">
    <source>
        <dbReference type="ARBA" id="ARBA00023136"/>
    </source>
</evidence>
<evidence type="ECO:0000256" key="9">
    <source>
        <dbReference type="ARBA" id="ARBA00023201"/>
    </source>
</evidence>
<dbReference type="GO" id="GO:0015385">
    <property type="term" value="F:sodium:proton antiporter activity"/>
    <property type="evidence" value="ECO:0007669"/>
    <property type="project" value="InterPro"/>
</dbReference>
<evidence type="ECO:0000256" key="4">
    <source>
        <dbReference type="ARBA" id="ARBA00022692"/>
    </source>
</evidence>
<feature type="transmembrane region" description="Helical" evidence="10">
    <location>
        <begin position="56"/>
        <end position="75"/>
    </location>
</feature>
<evidence type="ECO:0000313" key="14">
    <source>
        <dbReference type="Proteomes" id="UP000321533"/>
    </source>
</evidence>
<dbReference type="RefSeq" id="WP_147189890.1">
    <property type="nucleotide sequence ID" value="NZ_CP042435.1"/>
</dbReference>
<organism evidence="13 14">
    <name type="scientific">Panacibacter ginsenosidivorans</name>
    <dbReference type="NCBI Taxonomy" id="1813871"/>
    <lineage>
        <taxon>Bacteria</taxon>
        <taxon>Pseudomonadati</taxon>
        <taxon>Bacteroidota</taxon>
        <taxon>Chitinophagia</taxon>
        <taxon>Chitinophagales</taxon>
        <taxon>Chitinophagaceae</taxon>
        <taxon>Panacibacter</taxon>
    </lineage>
</organism>
<sequence length="530" mass="59666">MIVDQLLLIIGLLFCVSMLSMLSEKLHIPYPIFLVIAGLLISIIPGMPVIKLDPNLVFLIFLPPLLYAAAWNTSWHEFWSAKRPISMLSFGLVIFTSGAVAFAAHAMIPGFSLAMGFLLGGIISPPDAIAATSIIQKLKVPKRVVTILEGESLVNDASSLIVFRFALAAISTGQFVFWNATGDFFLVVIMGILIGVAIAHIIYALHRFLPTTPSIDTAITLISPYLMYITAEHFHFSGVLAVVSGGLFLTFRSHEIFSYDTRLQAISVWQTLVFLLNGIVFILIGLQLPEIIKGLDNYSITEAITYAVVISLLTIVIRLLWVYPGAYIPRFLFKGIREKEANPGWKLIFITGWSGMRGLVSLASALAVPLVLNDGTAFPHRNLILFITFVVILFTLVLQGLSLPWIIRKLGIESTESPQQQEREIRYKLAVAVLKHLINNYSDETENIEAYKRVKERYERMVEIAEKKLDAAEVKDEPPSFLPNYYKMLYEMIEVRRAQLNEMRNSKLYSDELLREKERELDLEEARIRK</sequence>
<reference evidence="13 14" key="1">
    <citation type="journal article" date="2016" name="Int. J. Syst. Evol. Microbiol.">
        <title>Panacibacter ginsenosidivorans gen. nov., sp. nov., with ginsenoside converting activity isolated from soil of a ginseng field.</title>
        <authorList>
            <person name="Siddiqi M.Z."/>
            <person name="Muhammad Shafi S."/>
            <person name="Choi K.D."/>
            <person name="Im W.T."/>
        </authorList>
    </citation>
    <scope>NUCLEOTIDE SEQUENCE [LARGE SCALE GENOMIC DNA]</scope>
    <source>
        <strain evidence="13 14">Gsoil1550</strain>
    </source>
</reference>
<evidence type="ECO:0000259" key="12">
    <source>
        <dbReference type="Pfam" id="PF00999"/>
    </source>
</evidence>
<evidence type="ECO:0000256" key="10">
    <source>
        <dbReference type="RuleBase" id="RU366002"/>
    </source>
</evidence>
<comment type="function">
    <text evidence="10">Na(+)/H(+) antiporter that extrudes sodium in exchange for external protons.</text>
</comment>
<evidence type="ECO:0000256" key="5">
    <source>
        <dbReference type="ARBA" id="ARBA00022989"/>
    </source>
</evidence>
<keyword evidence="5 10" id="KW-1133">Transmembrane helix</keyword>
<gene>
    <name evidence="13" type="ORF">FRZ67_12515</name>
</gene>
<keyword evidence="8 10" id="KW-0472">Membrane</keyword>
<evidence type="ECO:0000313" key="13">
    <source>
        <dbReference type="EMBL" id="QEC68083.1"/>
    </source>
</evidence>
<dbReference type="GO" id="GO:0051453">
    <property type="term" value="P:regulation of intracellular pH"/>
    <property type="evidence" value="ECO:0007669"/>
    <property type="project" value="TreeGrafter"/>
</dbReference>
<keyword evidence="7 10" id="KW-0406">Ion transport</keyword>
<dbReference type="EMBL" id="CP042435">
    <property type="protein sequence ID" value="QEC68083.1"/>
    <property type="molecule type" value="Genomic_DNA"/>
</dbReference>
<keyword evidence="3 10" id="KW-1003">Cell membrane</keyword>
<accession>A0A5B8VAT9</accession>
<dbReference type="InterPro" id="IPR004705">
    <property type="entry name" value="Cation/H_exchanger_CPA1_bac"/>
</dbReference>
<dbReference type="KEGG" id="pgin:FRZ67_12515"/>
<dbReference type="InterPro" id="IPR006153">
    <property type="entry name" value="Cation/H_exchanger_TM"/>
</dbReference>
<feature type="transmembrane region" description="Helical" evidence="10">
    <location>
        <begin position="6"/>
        <end position="23"/>
    </location>
</feature>
<feature type="transmembrane region" description="Helical" evidence="10">
    <location>
        <begin position="347"/>
        <end position="371"/>
    </location>
</feature>
<dbReference type="GO" id="GO:0005886">
    <property type="term" value="C:plasma membrane"/>
    <property type="evidence" value="ECO:0007669"/>
    <property type="project" value="UniProtKB-SubCell"/>
</dbReference>
<keyword evidence="14" id="KW-1185">Reference proteome</keyword>
<dbReference type="PANTHER" id="PTHR10110:SF86">
    <property type="entry name" value="SODIUM_HYDROGEN EXCHANGER 7"/>
    <property type="match status" value="1"/>
</dbReference>
<dbReference type="GO" id="GO:0015386">
    <property type="term" value="F:potassium:proton antiporter activity"/>
    <property type="evidence" value="ECO:0007669"/>
    <property type="project" value="TreeGrafter"/>
</dbReference>
<evidence type="ECO:0000256" key="3">
    <source>
        <dbReference type="ARBA" id="ARBA00022475"/>
    </source>
</evidence>
<feature type="domain" description="Cation/H+ exchanger transmembrane" evidence="12">
    <location>
        <begin position="17"/>
        <end position="408"/>
    </location>
</feature>
<dbReference type="PANTHER" id="PTHR10110">
    <property type="entry name" value="SODIUM/HYDROGEN EXCHANGER"/>
    <property type="match status" value="1"/>
</dbReference>